<keyword evidence="2" id="KW-1185">Reference proteome</keyword>
<sequence>MESRNLADKYEGEVQMDLLWDMGLRSILDKLIKRLINKKNREGRTISTLPDFFRAIT</sequence>
<dbReference type="Proteomes" id="UP000682713">
    <property type="component" value="Unassembled WGS sequence"/>
</dbReference>
<evidence type="ECO:0000313" key="1">
    <source>
        <dbReference type="EMBL" id="MBS4201686.1"/>
    </source>
</evidence>
<protein>
    <submittedName>
        <fullName evidence="1">Uncharacterized protein</fullName>
    </submittedName>
</protein>
<accession>A0A942TNR1</accession>
<organism evidence="1 2">
    <name type="scientific">Lederbergia citrisecunda</name>
    <dbReference type="NCBI Taxonomy" id="2833583"/>
    <lineage>
        <taxon>Bacteria</taxon>
        <taxon>Bacillati</taxon>
        <taxon>Bacillota</taxon>
        <taxon>Bacilli</taxon>
        <taxon>Bacillales</taxon>
        <taxon>Bacillaceae</taxon>
        <taxon>Lederbergia</taxon>
    </lineage>
</organism>
<dbReference type="AlphaFoldDB" id="A0A942TNR1"/>
<evidence type="ECO:0000313" key="2">
    <source>
        <dbReference type="Proteomes" id="UP000682713"/>
    </source>
</evidence>
<reference evidence="1 2" key="1">
    <citation type="submission" date="2021-05" db="EMBL/GenBank/DDBJ databases">
        <title>Novel Bacillus species.</title>
        <authorList>
            <person name="Liu G."/>
        </authorList>
    </citation>
    <scope>NUCLEOTIDE SEQUENCE [LARGE SCALE GENOMIC DNA]</scope>
    <source>
        <strain evidence="1 2">FJAT-49732</strain>
    </source>
</reference>
<proteinExistence type="predicted"/>
<dbReference type="RefSeq" id="WP_213112132.1">
    <property type="nucleotide sequence ID" value="NZ_JAGYPJ010000001.1"/>
</dbReference>
<comment type="caution">
    <text evidence="1">The sequence shown here is derived from an EMBL/GenBank/DDBJ whole genome shotgun (WGS) entry which is preliminary data.</text>
</comment>
<dbReference type="EMBL" id="JAGYPJ010000001">
    <property type="protein sequence ID" value="MBS4201686.1"/>
    <property type="molecule type" value="Genomic_DNA"/>
</dbReference>
<name>A0A942TNR1_9BACI</name>
<gene>
    <name evidence="1" type="ORF">KHA93_18955</name>
</gene>